<evidence type="ECO:0000313" key="3">
    <source>
        <dbReference type="EMBL" id="MVF05127.1"/>
    </source>
</evidence>
<organism evidence="3 4">
    <name type="scientific">Serratia marcescens</name>
    <dbReference type="NCBI Taxonomy" id="615"/>
    <lineage>
        <taxon>Bacteria</taxon>
        <taxon>Pseudomonadati</taxon>
        <taxon>Pseudomonadota</taxon>
        <taxon>Gammaproteobacteria</taxon>
        <taxon>Enterobacterales</taxon>
        <taxon>Yersiniaceae</taxon>
        <taxon>Serratia</taxon>
    </lineage>
</organism>
<evidence type="ECO:0000256" key="1">
    <source>
        <dbReference type="SAM" id="SignalP"/>
    </source>
</evidence>
<feature type="domain" description="Fimbrial-type adhesion" evidence="2">
    <location>
        <begin position="27"/>
        <end position="174"/>
    </location>
</feature>
<evidence type="ECO:0000259" key="2">
    <source>
        <dbReference type="Pfam" id="PF00419"/>
    </source>
</evidence>
<dbReference type="EMBL" id="WNKC01000003">
    <property type="protein sequence ID" value="MVF05127.1"/>
    <property type="molecule type" value="Genomic_DNA"/>
</dbReference>
<dbReference type="InterPro" id="IPR008966">
    <property type="entry name" value="Adhesion_dom_sf"/>
</dbReference>
<evidence type="ECO:0000313" key="4">
    <source>
        <dbReference type="Proteomes" id="UP000443014"/>
    </source>
</evidence>
<dbReference type="Gene3D" id="2.60.40.1090">
    <property type="entry name" value="Fimbrial-type adhesion domain"/>
    <property type="match status" value="1"/>
</dbReference>
<sequence length="174" mass="18403">MKKTALAMALLCMSHTGWGAPPTVAVNYRGELVAEPCVIPPGEENIELDFGTVIDKYLYLNQRTAGKEFSLQLTECDLSLGETVSVSFSGTESVALPGLLAISSGGASGIAIGLENVSGELLPLNQPSGKLRLQEGNNRITLKAYVRGEPEAINSKSIGRGQFTAISTLSLNYD</sequence>
<comment type="caution">
    <text evidence="3">The sequence shown here is derived from an EMBL/GenBank/DDBJ whole genome shotgun (WGS) entry which is preliminary data.</text>
</comment>
<dbReference type="InterPro" id="IPR000259">
    <property type="entry name" value="Adhesion_dom_fimbrial"/>
</dbReference>
<dbReference type="InterPro" id="IPR050263">
    <property type="entry name" value="Bact_Fimbrial_Adh_Pro"/>
</dbReference>
<dbReference type="PANTHER" id="PTHR33420">
    <property type="entry name" value="FIMBRIAL SUBUNIT ELFA-RELATED"/>
    <property type="match status" value="1"/>
</dbReference>
<accession>A0ABD6HUL2</accession>
<dbReference type="PANTHER" id="PTHR33420:SF26">
    <property type="entry name" value="FIMBRIAL SUBUNIT"/>
    <property type="match status" value="1"/>
</dbReference>
<dbReference type="AlphaFoldDB" id="A0ABD6HUL2"/>
<gene>
    <name evidence="3" type="ORF">GMA22_17945</name>
</gene>
<feature type="signal peptide" evidence="1">
    <location>
        <begin position="1"/>
        <end position="19"/>
    </location>
</feature>
<feature type="chain" id="PRO_5044857965" evidence="1">
    <location>
        <begin position="20"/>
        <end position="174"/>
    </location>
</feature>
<dbReference type="RefSeq" id="WP_103086365.1">
    <property type="nucleotide sequence ID" value="NZ_JAAIKV010000030.1"/>
</dbReference>
<dbReference type="InterPro" id="IPR036937">
    <property type="entry name" value="Adhesion_dom_fimbrial_sf"/>
</dbReference>
<dbReference type="Proteomes" id="UP000443014">
    <property type="component" value="Unassembled WGS sequence"/>
</dbReference>
<name>A0ABD6HUL2_SERMA</name>
<keyword evidence="1" id="KW-0732">Signal</keyword>
<proteinExistence type="predicted"/>
<protein>
    <submittedName>
        <fullName evidence="3">Fimbrial protein</fullName>
    </submittedName>
</protein>
<reference evidence="3 4" key="1">
    <citation type="submission" date="2019-11" db="EMBL/GenBank/DDBJ databases">
        <title>Whole genome sequence of a plant growth promoting strain Serratia marcescens BTL07 isolated from the rhizoplane of Chili (Capsicum annuum).</title>
        <authorList>
            <person name="Dutta S."/>
            <person name="Khatun A."/>
            <person name="Gupta D.R."/>
            <person name="Surovy M.Z."/>
            <person name="Rahman M.M."/>
            <person name="Mahmud N.U."/>
            <person name="Emes R."/>
            <person name="Warry A."/>
            <person name="West H."/>
            <person name="Clarke M.L."/>
            <person name="Islam M.T."/>
        </authorList>
    </citation>
    <scope>NUCLEOTIDE SEQUENCE [LARGE SCALE GENOMIC DNA]</scope>
    <source>
        <strain evidence="3 4">BTL07</strain>
    </source>
</reference>
<dbReference type="Pfam" id="PF00419">
    <property type="entry name" value="Fimbrial"/>
    <property type="match status" value="1"/>
</dbReference>
<dbReference type="SUPFAM" id="SSF49401">
    <property type="entry name" value="Bacterial adhesins"/>
    <property type="match status" value="1"/>
</dbReference>